<dbReference type="AlphaFoldDB" id="A0A0C1R4R7"/>
<dbReference type="PANTHER" id="PTHR42723:SF1">
    <property type="entry name" value="CHLOROPHYLL SYNTHASE, CHLOROPLASTIC"/>
    <property type="match status" value="1"/>
</dbReference>
<dbReference type="InterPro" id="IPR050475">
    <property type="entry name" value="Prenyltransferase_related"/>
</dbReference>
<sequence length="308" mass="32332">MNTAILTKPRLQAYFQLMRPANIVTAWADILAGFAASGSIVLANQAAIGGSDNLSSLAWLLLSTTGLYGGGVIFNDVFDADIDAIERPERPIPSGRTSRTEAILVGSLFLCIGILAALQVSLLSVTLASSIAVLALLYDAWGKHNPVFGPFNMGLCRGCNLLLGVSAMSSMIGEWWLLSLIPIVYIAAITTLSRGEVHGGKVSTGIIALLLMSTVIVGLLGLGLLNNYHLLAALPFVVLLAIRVLLPFINATGKPSPENIRIAVRAGILSLIVLDATVAAGFASLPYGLIVLLLLPLSMTLSKIFAVT</sequence>
<reference evidence="6" key="2">
    <citation type="submission" date="2019-11" db="EMBL/GenBank/DDBJ databases">
        <title>Improved Assembly of Tolypothrix boutellei genome.</title>
        <authorList>
            <person name="Sarangi A.N."/>
            <person name="Mukherjee M."/>
            <person name="Ghosh S."/>
            <person name="Singh D."/>
            <person name="Das A."/>
            <person name="Kant S."/>
            <person name="Prusty A."/>
            <person name="Tripathy S."/>
        </authorList>
    </citation>
    <scope>NUCLEOTIDE SEQUENCE</scope>
    <source>
        <strain evidence="6">VB521301</strain>
    </source>
</reference>
<keyword evidence="8" id="KW-1185">Reference proteome</keyword>
<comment type="caution">
    <text evidence="7">The sequence shown here is derived from an EMBL/GenBank/DDBJ whole genome shotgun (WGS) entry which is preliminary data.</text>
</comment>
<dbReference type="PANTHER" id="PTHR42723">
    <property type="entry name" value="CHLOROPHYLL SYNTHASE"/>
    <property type="match status" value="1"/>
</dbReference>
<evidence type="ECO:0000313" key="8">
    <source>
        <dbReference type="Proteomes" id="UP000029738"/>
    </source>
</evidence>
<dbReference type="CDD" id="cd13964">
    <property type="entry name" value="PT_UbiA_1"/>
    <property type="match status" value="1"/>
</dbReference>
<dbReference type="NCBIfam" id="NF035940">
    <property type="entry name" value="prenyl_rel_EboC"/>
    <property type="match status" value="1"/>
</dbReference>
<feature type="transmembrane region" description="Helical" evidence="5">
    <location>
        <begin position="175"/>
        <end position="193"/>
    </location>
</feature>
<accession>A0A0C1R4R7</accession>
<dbReference type="EMBL" id="JHEG02000048">
    <property type="protein sequence ID" value="KIE10788.1"/>
    <property type="molecule type" value="Genomic_DNA"/>
</dbReference>
<dbReference type="STRING" id="1479485.DA73_0220100"/>
<protein>
    <submittedName>
        <fullName evidence="7">Polyprenyltransferase</fullName>
    </submittedName>
    <submittedName>
        <fullName evidence="6">UbiA-like protein EboC</fullName>
    </submittedName>
</protein>
<evidence type="ECO:0000256" key="5">
    <source>
        <dbReference type="SAM" id="Phobius"/>
    </source>
</evidence>
<dbReference type="RefSeq" id="WP_038080685.1">
    <property type="nucleotide sequence ID" value="NZ_JHEG04000001.1"/>
</dbReference>
<dbReference type="InterPro" id="IPR000537">
    <property type="entry name" value="UbiA_prenyltransferase"/>
</dbReference>
<feature type="transmembrane region" description="Helical" evidence="5">
    <location>
        <begin position="205"/>
        <end position="224"/>
    </location>
</feature>
<organism evidence="7">
    <name type="scientific">Tolypothrix bouteillei VB521301</name>
    <dbReference type="NCBI Taxonomy" id="1479485"/>
    <lineage>
        <taxon>Bacteria</taxon>
        <taxon>Bacillati</taxon>
        <taxon>Cyanobacteriota</taxon>
        <taxon>Cyanophyceae</taxon>
        <taxon>Nostocales</taxon>
        <taxon>Tolypothrichaceae</taxon>
        <taxon>Tolypothrix</taxon>
    </lineage>
</organism>
<dbReference type="Proteomes" id="UP000029738">
    <property type="component" value="Unassembled WGS sequence"/>
</dbReference>
<dbReference type="Pfam" id="PF01040">
    <property type="entry name" value="UbiA"/>
    <property type="match status" value="1"/>
</dbReference>
<evidence type="ECO:0000313" key="6">
    <source>
        <dbReference type="EMBL" id="KAF3886803.1"/>
    </source>
</evidence>
<keyword evidence="7" id="KW-0808">Transferase</keyword>
<reference evidence="7" key="1">
    <citation type="journal article" date="2015" name="Genome Announc.">
        <title>Draft Genome Sequence of Tolypothrix boutellei Strain VB521301.</title>
        <authorList>
            <person name="Chandrababunaidu M.M."/>
            <person name="Singh D."/>
            <person name="Sen D."/>
            <person name="Bhan S."/>
            <person name="Das S."/>
            <person name="Gupta A."/>
            <person name="Adhikary S.P."/>
            <person name="Tripathy S."/>
        </authorList>
    </citation>
    <scope>NUCLEOTIDE SEQUENCE</scope>
    <source>
        <strain evidence="7">VB521301</strain>
    </source>
</reference>
<feature type="transmembrane region" description="Helical" evidence="5">
    <location>
        <begin position="289"/>
        <end position="307"/>
    </location>
</feature>
<keyword evidence="3 5" id="KW-1133">Transmembrane helix</keyword>
<dbReference type="EMBL" id="JHEG04000001">
    <property type="protein sequence ID" value="KAF3886803.1"/>
    <property type="molecule type" value="Genomic_DNA"/>
</dbReference>
<dbReference type="InterPro" id="IPR044878">
    <property type="entry name" value="UbiA_sf"/>
</dbReference>
<gene>
    <name evidence="6" type="primary">eboC</name>
    <name evidence="7" type="ORF">DA73_0220100</name>
    <name evidence="6" type="ORF">DA73_0400015915</name>
</gene>
<dbReference type="GO" id="GO:0016765">
    <property type="term" value="F:transferase activity, transferring alkyl or aryl (other than methyl) groups"/>
    <property type="evidence" value="ECO:0007669"/>
    <property type="project" value="InterPro"/>
</dbReference>
<comment type="subcellular location">
    <subcellularLocation>
        <location evidence="1">Membrane</location>
        <topology evidence="1">Multi-pass membrane protein</topology>
    </subcellularLocation>
</comment>
<feature type="transmembrane region" description="Helical" evidence="5">
    <location>
        <begin position="21"/>
        <end position="44"/>
    </location>
</feature>
<proteinExistence type="predicted"/>
<dbReference type="OrthoDB" id="508337at2"/>
<feature type="transmembrane region" description="Helical" evidence="5">
    <location>
        <begin position="262"/>
        <end position="283"/>
    </location>
</feature>
<name>A0A0C1R4R7_9CYAN</name>
<evidence type="ECO:0000256" key="4">
    <source>
        <dbReference type="ARBA" id="ARBA00023136"/>
    </source>
</evidence>
<evidence type="ECO:0000256" key="1">
    <source>
        <dbReference type="ARBA" id="ARBA00004141"/>
    </source>
</evidence>
<keyword evidence="4 5" id="KW-0472">Membrane</keyword>
<dbReference type="Gene3D" id="1.10.357.140">
    <property type="entry name" value="UbiA prenyltransferase"/>
    <property type="match status" value="1"/>
</dbReference>
<evidence type="ECO:0000256" key="3">
    <source>
        <dbReference type="ARBA" id="ARBA00022989"/>
    </source>
</evidence>
<feature type="transmembrane region" description="Helical" evidence="5">
    <location>
        <begin position="99"/>
        <end position="116"/>
    </location>
</feature>
<dbReference type="GO" id="GO:0016020">
    <property type="term" value="C:membrane"/>
    <property type="evidence" value="ECO:0007669"/>
    <property type="project" value="UniProtKB-SubCell"/>
</dbReference>
<feature type="transmembrane region" description="Helical" evidence="5">
    <location>
        <begin position="56"/>
        <end position="78"/>
    </location>
</feature>
<evidence type="ECO:0000313" key="7">
    <source>
        <dbReference type="EMBL" id="KIE10788.1"/>
    </source>
</evidence>
<feature type="transmembrane region" description="Helical" evidence="5">
    <location>
        <begin position="230"/>
        <end position="250"/>
    </location>
</feature>
<keyword evidence="2 5" id="KW-0812">Transmembrane</keyword>
<evidence type="ECO:0000256" key="2">
    <source>
        <dbReference type="ARBA" id="ARBA00022692"/>
    </source>
</evidence>